<accession>A0A2G5UVQ4</accession>
<proteinExistence type="predicted"/>
<reference evidence="2" key="1">
    <citation type="submission" date="2017-10" db="EMBL/GenBank/DDBJ databases">
        <title>Rapid genome shrinkage in a self-fertile nematode reveals novel sperm competition proteins.</title>
        <authorList>
            <person name="Yin D."/>
            <person name="Schwarz E.M."/>
            <person name="Thomas C.G."/>
            <person name="Felde R.L."/>
            <person name="Korf I.F."/>
            <person name="Cutter A.D."/>
            <person name="Schartner C.M."/>
            <person name="Ralston E.J."/>
            <person name="Meyer B.J."/>
            <person name="Haag E.S."/>
        </authorList>
    </citation>
    <scope>NUCLEOTIDE SEQUENCE [LARGE SCALE GENOMIC DNA]</scope>
    <source>
        <strain evidence="2">JU1422</strain>
    </source>
</reference>
<evidence type="ECO:0000313" key="2">
    <source>
        <dbReference type="Proteomes" id="UP000230233"/>
    </source>
</evidence>
<gene>
    <name evidence="1" type="primary">Cnig_chr_II.g4093</name>
    <name evidence="1" type="ORF">B9Z55_004093</name>
</gene>
<dbReference type="AlphaFoldDB" id="A0A2G5UVQ4"/>
<protein>
    <submittedName>
        <fullName evidence="1">Uncharacterized protein</fullName>
    </submittedName>
</protein>
<name>A0A2G5UVQ4_9PELO</name>
<keyword evidence="2" id="KW-1185">Reference proteome</keyword>
<comment type="caution">
    <text evidence="1">The sequence shown here is derived from an EMBL/GenBank/DDBJ whole genome shotgun (WGS) entry which is preliminary data.</text>
</comment>
<dbReference type="Proteomes" id="UP000230233">
    <property type="component" value="Chromosome II"/>
</dbReference>
<dbReference type="EMBL" id="PDUG01000002">
    <property type="protein sequence ID" value="PIC43306.1"/>
    <property type="molecule type" value="Genomic_DNA"/>
</dbReference>
<organism evidence="1 2">
    <name type="scientific">Caenorhabditis nigoni</name>
    <dbReference type="NCBI Taxonomy" id="1611254"/>
    <lineage>
        <taxon>Eukaryota</taxon>
        <taxon>Metazoa</taxon>
        <taxon>Ecdysozoa</taxon>
        <taxon>Nematoda</taxon>
        <taxon>Chromadorea</taxon>
        <taxon>Rhabditida</taxon>
        <taxon>Rhabditina</taxon>
        <taxon>Rhabditomorpha</taxon>
        <taxon>Rhabditoidea</taxon>
        <taxon>Rhabditidae</taxon>
        <taxon>Peloderinae</taxon>
        <taxon>Caenorhabditis</taxon>
    </lineage>
</organism>
<sequence>MPSQKIERCFYSHITKLENGEKRADSSACSTRFRSANQCFPLLILAGCNSEKKTICTKNSSNKKRNCRRGRALKPPGRYFLDLIAHK</sequence>
<evidence type="ECO:0000313" key="1">
    <source>
        <dbReference type="EMBL" id="PIC43306.1"/>
    </source>
</evidence>